<evidence type="ECO:0000256" key="1">
    <source>
        <dbReference type="ARBA" id="ARBA00004651"/>
    </source>
</evidence>
<dbReference type="PANTHER" id="PTHR43861">
    <property type="entry name" value="TRANS-ACONITATE 2-METHYLTRANSFERASE-RELATED"/>
    <property type="match status" value="1"/>
</dbReference>
<evidence type="ECO:0000313" key="9">
    <source>
        <dbReference type="Proteomes" id="UP000239895"/>
    </source>
</evidence>
<keyword evidence="3 7" id="KW-0812">Transmembrane</keyword>
<dbReference type="RefSeq" id="WP_243400822.1">
    <property type="nucleotide sequence ID" value="NZ_PVTX01000003.1"/>
</dbReference>
<dbReference type="InterPro" id="IPR022791">
    <property type="entry name" value="L-PG_synthase/AglD"/>
</dbReference>
<name>A0ABX5EIN7_9MICO</name>
<feature type="transmembrane region" description="Helical" evidence="7">
    <location>
        <begin position="52"/>
        <end position="72"/>
    </location>
</feature>
<comment type="caution">
    <text evidence="8">The sequence shown here is derived from an EMBL/GenBank/DDBJ whole genome shotgun (WGS) entry which is preliminary data.</text>
</comment>
<accession>A0ABX5EIN7</accession>
<feature type="transmembrane region" description="Helical" evidence="7">
    <location>
        <begin position="233"/>
        <end position="256"/>
    </location>
</feature>
<evidence type="ECO:0000256" key="4">
    <source>
        <dbReference type="ARBA" id="ARBA00022989"/>
    </source>
</evidence>
<organism evidence="8 9">
    <name type="scientific">Isoptericola halotolerans</name>
    <dbReference type="NCBI Taxonomy" id="300560"/>
    <lineage>
        <taxon>Bacteria</taxon>
        <taxon>Bacillati</taxon>
        <taxon>Actinomycetota</taxon>
        <taxon>Actinomycetes</taxon>
        <taxon>Micrococcales</taxon>
        <taxon>Promicromonosporaceae</taxon>
        <taxon>Isoptericola</taxon>
    </lineage>
</organism>
<evidence type="ECO:0000256" key="2">
    <source>
        <dbReference type="ARBA" id="ARBA00022475"/>
    </source>
</evidence>
<feature type="transmembrane region" description="Helical" evidence="7">
    <location>
        <begin position="155"/>
        <end position="174"/>
    </location>
</feature>
<evidence type="ECO:0000256" key="3">
    <source>
        <dbReference type="ARBA" id="ARBA00022692"/>
    </source>
</evidence>
<dbReference type="Pfam" id="PF03706">
    <property type="entry name" value="LPG_synthase_TM"/>
    <property type="match status" value="1"/>
</dbReference>
<feature type="transmembrane region" description="Helical" evidence="7">
    <location>
        <begin position="126"/>
        <end position="149"/>
    </location>
</feature>
<feature type="region of interest" description="Disordered" evidence="6">
    <location>
        <begin position="541"/>
        <end position="593"/>
    </location>
</feature>
<evidence type="ECO:0000256" key="5">
    <source>
        <dbReference type="ARBA" id="ARBA00023136"/>
    </source>
</evidence>
<keyword evidence="5 7" id="KW-0472">Membrane</keyword>
<dbReference type="PANTHER" id="PTHR43861:SF1">
    <property type="entry name" value="TRANS-ACONITATE 2-METHYLTRANSFERASE"/>
    <property type="match status" value="1"/>
</dbReference>
<dbReference type="InterPro" id="IPR029063">
    <property type="entry name" value="SAM-dependent_MTases_sf"/>
</dbReference>
<feature type="transmembrane region" description="Helical" evidence="7">
    <location>
        <begin position="194"/>
        <end position="221"/>
    </location>
</feature>
<dbReference type="Pfam" id="PF13489">
    <property type="entry name" value="Methyltransf_23"/>
    <property type="match status" value="1"/>
</dbReference>
<dbReference type="EMBL" id="PVTX01000003">
    <property type="protein sequence ID" value="PRZ08090.1"/>
    <property type="molecule type" value="Genomic_DNA"/>
</dbReference>
<keyword evidence="4 7" id="KW-1133">Transmembrane helix</keyword>
<dbReference type="Gene3D" id="3.40.50.150">
    <property type="entry name" value="Vaccinia Virus protein VP39"/>
    <property type="match status" value="1"/>
</dbReference>
<keyword evidence="9" id="KW-1185">Reference proteome</keyword>
<gene>
    <name evidence="8" type="ORF">BCL65_10315</name>
</gene>
<dbReference type="CDD" id="cd02440">
    <property type="entry name" value="AdoMet_MTases"/>
    <property type="match status" value="1"/>
</dbReference>
<evidence type="ECO:0000256" key="7">
    <source>
        <dbReference type="SAM" id="Phobius"/>
    </source>
</evidence>
<comment type="subcellular location">
    <subcellularLocation>
        <location evidence="1">Cell membrane</location>
        <topology evidence="1">Multi-pass membrane protein</topology>
    </subcellularLocation>
</comment>
<dbReference type="Proteomes" id="UP000239895">
    <property type="component" value="Unassembled WGS sequence"/>
</dbReference>
<feature type="compositionally biased region" description="Pro residues" evidence="6">
    <location>
        <begin position="548"/>
        <end position="561"/>
    </location>
</feature>
<proteinExistence type="predicted"/>
<protein>
    <submittedName>
        <fullName evidence="8">Lysylphosphatidylglycerol synthase-like protein</fullName>
    </submittedName>
</protein>
<evidence type="ECO:0000313" key="8">
    <source>
        <dbReference type="EMBL" id="PRZ08090.1"/>
    </source>
</evidence>
<sequence length="593" mass="62806">MSTARLLAVLRSRWVRWGFLVLALGLAVYAVVAVRADLVDAARALSAARLGAALVLSVLFVGATLLSWRAVLADLGSRLDARSAVSVFGISQLGKYVPGGVWNIVAAAEVGADHGVPRRRTMTATAVATGVGVVSGAVVGVVALPFLAADALGPWAWTLWLLPAVVVLLLPPVLNRLLGVALRLARRAPLDRPLSWTGLGAAAAWAVLGWVLAGVQVWLLATGLGMATGVRTLALAVGGYALAWVVGFLLVVVPAGAGARELVLLAVMAGTVPHAELLLVVLVSRVLVTLADLAFAGVGVLVRRAPFPPLAPRGRLRWDVVRRALPRRRATVLEVGCGRGAVGARIAERHDYTAVELDETTWALAVECLREAAPRARVLHGDTTVLDADERFDVVCAFEVIEHVDDDAAALAAWVARVRPGGTLLLSTPAWPDRFGPWDVLAGHYRRYEPERLHELLVDAGLTDVEVRLYDAPIGYLLEAVRNRMARRRAGERATVDLAGQTAGSGRVLQPTSWAVGALVAAVVWPFCLLQRAFPRHGTGIVAHGRRPPGPPQPGALPPGAPSVEVQPGMARQNGQNLDARHPHPHHGHSEDA</sequence>
<evidence type="ECO:0000256" key="6">
    <source>
        <dbReference type="SAM" id="MobiDB-lite"/>
    </source>
</evidence>
<dbReference type="SUPFAM" id="SSF53335">
    <property type="entry name" value="S-adenosyl-L-methionine-dependent methyltransferases"/>
    <property type="match status" value="1"/>
</dbReference>
<keyword evidence="2" id="KW-1003">Cell membrane</keyword>
<reference evidence="8 9" key="1">
    <citation type="submission" date="2018-03" db="EMBL/GenBank/DDBJ databases">
        <title>Comparative analysis of microorganisms from saline springs in Andes Mountain Range, Colombia.</title>
        <authorList>
            <person name="Rubin E."/>
        </authorList>
    </citation>
    <scope>NUCLEOTIDE SEQUENCE [LARGE SCALE GENOMIC DNA]</scope>
    <source>
        <strain evidence="8 9">CG 23</strain>
    </source>
</reference>